<protein>
    <submittedName>
        <fullName evidence="1">Uncharacterized protein</fullName>
    </submittedName>
</protein>
<feature type="non-terminal residue" evidence="1">
    <location>
        <position position="1"/>
    </location>
</feature>
<dbReference type="AlphaFoldDB" id="A0A9Q4EXB7"/>
<name>A0A9Q4EXB7_MEDGN</name>
<dbReference type="Proteomes" id="UP001076974">
    <property type="component" value="Unassembled WGS sequence"/>
</dbReference>
<evidence type="ECO:0000313" key="3">
    <source>
        <dbReference type="Proteomes" id="UP001079535"/>
    </source>
</evidence>
<dbReference type="EMBL" id="JAPRAY010000004">
    <property type="protein sequence ID" value="MCZ0666681.1"/>
    <property type="molecule type" value="Genomic_DNA"/>
</dbReference>
<comment type="caution">
    <text evidence="1">The sequence shown here is derived from an EMBL/GenBank/DDBJ whole genome shotgun (WGS) entry which is preliminary data.</text>
</comment>
<accession>A0A9Q4EXB7</accession>
<reference evidence="1" key="1">
    <citation type="submission" date="2022-11" db="EMBL/GenBank/DDBJ databases">
        <title>Temperate bacteriophages infecting mucin-degrading bacterium Ruminococcus gnavus from the human gut.</title>
        <authorList>
            <person name="Buttimer C."/>
        </authorList>
    </citation>
    <scope>NUCLEOTIDE SEQUENCE</scope>
    <source>
        <strain evidence="1">CCUG 49994</strain>
        <strain evidence="2">CCUG 52279</strain>
    </source>
</reference>
<evidence type="ECO:0000313" key="1">
    <source>
        <dbReference type="EMBL" id="MCZ0666681.1"/>
    </source>
</evidence>
<sequence length="89" mass="10374">EVALVFYHAVSHLSRTFLFFFSLSVPEVVLPHKSAYLDYHINFSLSRIFFTLYSDLLSHPVPQWPLGLFFSSVCLSDKWYLITVQVNCQ</sequence>
<evidence type="ECO:0000313" key="2">
    <source>
        <dbReference type="EMBL" id="MCZ0689601.1"/>
    </source>
</evidence>
<organism evidence="1 3">
    <name type="scientific">Mediterraneibacter gnavus</name>
    <name type="common">Ruminococcus gnavus</name>
    <dbReference type="NCBI Taxonomy" id="33038"/>
    <lineage>
        <taxon>Bacteria</taxon>
        <taxon>Bacillati</taxon>
        <taxon>Bacillota</taxon>
        <taxon>Clostridia</taxon>
        <taxon>Lachnospirales</taxon>
        <taxon>Lachnospiraceae</taxon>
        <taxon>Mediterraneibacter</taxon>
    </lineage>
</organism>
<dbReference type="RefSeq" id="WP_268803430.1">
    <property type="nucleotide sequence ID" value="NZ_JAPRAY010000004.1"/>
</dbReference>
<gene>
    <name evidence="2" type="ORF">OZZ16_06680</name>
    <name evidence="1" type="ORF">OZZ17_03900</name>
</gene>
<dbReference type="Proteomes" id="UP001079535">
    <property type="component" value="Unassembled WGS sequence"/>
</dbReference>
<proteinExistence type="predicted"/>
<dbReference type="EMBL" id="JAPRBD010000005">
    <property type="protein sequence ID" value="MCZ0689601.1"/>
    <property type="molecule type" value="Genomic_DNA"/>
</dbReference>